<dbReference type="Gene3D" id="3.30.420.300">
    <property type="entry name" value="2-keto-3-deoxy-galactonokinase, substrate binding domain"/>
    <property type="match status" value="1"/>
</dbReference>
<dbReference type="SUPFAM" id="SSF53067">
    <property type="entry name" value="Actin-like ATPase domain"/>
    <property type="match status" value="1"/>
</dbReference>
<evidence type="ECO:0000313" key="2">
    <source>
        <dbReference type="Proteomes" id="UP001229355"/>
    </source>
</evidence>
<name>A0ABY8DH07_9HYPH</name>
<protein>
    <submittedName>
        <fullName evidence="1">2-dehydro-3-deoxygalactonokinase</fullName>
    </submittedName>
</protein>
<keyword evidence="2" id="KW-1185">Reference proteome</keyword>
<gene>
    <name evidence="1" type="ORF">PZN02_005545</name>
</gene>
<accession>A0ABY8DH07</accession>
<organism evidence="1 2">
    <name type="scientific">Sinorhizobium garamanticum</name>
    <dbReference type="NCBI Taxonomy" id="680247"/>
    <lineage>
        <taxon>Bacteria</taxon>
        <taxon>Pseudomonadati</taxon>
        <taxon>Pseudomonadota</taxon>
        <taxon>Alphaproteobacteria</taxon>
        <taxon>Hyphomicrobiales</taxon>
        <taxon>Rhizobiaceae</taxon>
        <taxon>Sinorhizobium/Ensifer group</taxon>
        <taxon>Sinorhizobium</taxon>
    </lineage>
</organism>
<proteinExistence type="predicted"/>
<dbReference type="InterPro" id="IPR042257">
    <property type="entry name" value="DGOK_C"/>
</dbReference>
<evidence type="ECO:0000313" key="1">
    <source>
        <dbReference type="EMBL" id="WEX90180.1"/>
    </source>
</evidence>
<dbReference type="InterPro" id="IPR042258">
    <property type="entry name" value="DGOK_N"/>
</dbReference>
<dbReference type="InterPro" id="IPR007729">
    <property type="entry name" value="DGOK"/>
</dbReference>
<dbReference type="Proteomes" id="UP001229355">
    <property type="component" value="Chromosome 2"/>
</dbReference>
<dbReference type="RefSeq" id="WP_280662147.1">
    <property type="nucleotide sequence ID" value="NZ_CP120374.1"/>
</dbReference>
<dbReference type="Gene3D" id="3.30.420.310">
    <property type="entry name" value="2-keto-3-deoxy-galactonokinase, C-terminal domain"/>
    <property type="match status" value="1"/>
</dbReference>
<sequence>MSSASRDSVTVVLDWGTTSFRAFLVDREGSIVEAKESAQGIQSVPKGEHARVLSHALAAWRNEHGPLAIVAAGMIGSRNGWLEMPYVPTPAKAADFAAASRMIDLPEGDRVMFLPGLTDPTAFPFPDVMRGEETQLVGFGLEENIVVVLPGTHSKWAEIRNGRIERFRTFVTGEIFATLANHSFLSKVATAKANHATDAFAEGVALARDDSGKAGGLLTRLFAVRTGWLAGKIAPEEMKSRLSGLIVGWEFAEARAGGWFKDGDTIAVVGDDDMVEVYEAVARAFGVRLAAAPADAAIRGALAISGRGRR</sequence>
<dbReference type="InterPro" id="IPR043129">
    <property type="entry name" value="ATPase_NBD"/>
</dbReference>
<reference evidence="1 2" key="1">
    <citation type="submission" date="2023-03" db="EMBL/GenBank/DDBJ databases">
        <authorList>
            <person name="Kaur S."/>
            <person name="Espinosa-Saiz D."/>
            <person name="Velazquez E."/>
            <person name="Menendez E."/>
            <person name="diCenzo G.C."/>
        </authorList>
    </citation>
    <scope>NUCLEOTIDE SEQUENCE [LARGE SCALE GENOMIC DNA]</scope>
    <source>
        <strain evidence="1 2">LMG 24692</strain>
    </source>
</reference>
<dbReference type="Pfam" id="PF05035">
    <property type="entry name" value="DGOK"/>
    <property type="match status" value="1"/>
</dbReference>
<dbReference type="EMBL" id="CP120374">
    <property type="protein sequence ID" value="WEX90180.1"/>
    <property type="molecule type" value="Genomic_DNA"/>
</dbReference>